<proteinExistence type="predicted"/>
<name>A0A839U8V8_9HYPH</name>
<organism evidence="1 2">
    <name type="scientific">Phyllobacterium trifolii</name>
    <dbReference type="NCBI Taxonomy" id="300193"/>
    <lineage>
        <taxon>Bacteria</taxon>
        <taxon>Pseudomonadati</taxon>
        <taxon>Pseudomonadota</taxon>
        <taxon>Alphaproteobacteria</taxon>
        <taxon>Hyphomicrobiales</taxon>
        <taxon>Phyllobacteriaceae</taxon>
        <taxon>Phyllobacterium</taxon>
    </lineage>
</organism>
<evidence type="ECO:0000313" key="1">
    <source>
        <dbReference type="EMBL" id="MBB3145402.1"/>
    </source>
</evidence>
<dbReference type="EMBL" id="JACHXN010000004">
    <property type="protein sequence ID" value="MBB3145402.1"/>
    <property type="molecule type" value="Genomic_DNA"/>
</dbReference>
<protein>
    <submittedName>
        <fullName evidence="1">Uncharacterized protein</fullName>
    </submittedName>
</protein>
<comment type="caution">
    <text evidence="1">The sequence shown here is derived from an EMBL/GenBank/DDBJ whole genome shotgun (WGS) entry which is preliminary data.</text>
</comment>
<accession>A0A839U8V8</accession>
<gene>
    <name evidence="1" type="ORF">FHS21_001807</name>
</gene>
<reference evidence="1 2" key="1">
    <citation type="submission" date="2020-08" db="EMBL/GenBank/DDBJ databases">
        <title>Genomic Encyclopedia of Type Strains, Phase III (KMG-III): the genomes of soil and plant-associated and newly described type strains.</title>
        <authorList>
            <person name="Whitman W."/>
        </authorList>
    </citation>
    <scope>NUCLEOTIDE SEQUENCE [LARGE SCALE GENOMIC DNA]</scope>
    <source>
        <strain evidence="1 2">CECT 7015</strain>
    </source>
</reference>
<dbReference type="Proteomes" id="UP000554520">
    <property type="component" value="Unassembled WGS sequence"/>
</dbReference>
<keyword evidence="2" id="KW-1185">Reference proteome</keyword>
<evidence type="ECO:0000313" key="2">
    <source>
        <dbReference type="Proteomes" id="UP000554520"/>
    </source>
</evidence>
<sequence length="72" mass="8277">MPIRSKISQYHPRHRLEAVGHIGEPEGRIRNIEIERVDASKDAFGDAKWQKRSFAAPKNLTNGNKRRTFHVG</sequence>
<dbReference type="AlphaFoldDB" id="A0A839U8V8"/>